<feature type="site" description="Histone H3K4me3 binding" evidence="13">
    <location>
        <position position="321"/>
    </location>
</feature>
<evidence type="ECO:0000256" key="15">
    <source>
        <dbReference type="PROSITE-ProRule" id="PRU00146"/>
    </source>
</evidence>
<evidence type="ECO:0000256" key="3">
    <source>
        <dbReference type="ARBA" id="ARBA00022723"/>
    </source>
</evidence>
<dbReference type="InterPro" id="IPR019787">
    <property type="entry name" value="Znf_PHD-finger"/>
</dbReference>
<dbReference type="GO" id="GO:0032777">
    <property type="term" value="C:piccolo histone acetyltransferase complex"/>
    <property type="evidence" value="ECO:0007669"/>
    <property type="project" value="EnsemblFungi"/>
</dbReference>
<dbReference type="GO" id="GO:0140002">
    <property type="term" value="F:histone H3K4me3 reader activity"/>
    <property type="evidence" value="ECO:0007669"/>
    <property type="project" value="EnsemblFungi"/>
</dbReference>
<sequence length="361" mass="39725">MDAATVLDQFTQDLSNLPAELTFLLTELREKDMKYYDTRKRIQQRDNQLHKFIRLHGSLTKHPKEQQIYSKIEEDFEKAFKLQEEKLVFSNTALFSVTQHLTKLQDEIERLEKEGLIAPMDEILDHESSDLASFVGGSGMALDGLSLRSDRKSATPTSTSTTGMAMGSAAINGHKRTLSRRGGHQSSASISRTSTPSLATNGLYQSGRPTKKLKTDELSDNDINNKLSSTLKRSSVADITATTGLDGSTFPTTSTNNGKGLVLASSANTPNSAHKPLNGNINLIVHGGATGGEEDELYCFCRQVSFGNMIACDNANCKYEWFHYDCVGLKEPPQGTWYCPDCAVIMANSNNNANKKGRKKK</sequence>
<keyword evidence="9 16" id="KW-0539">Nucleus</keyword>
<evidence type="ECO:0000256" key="13">
    <source>
        <dbReference type="PIRSR" id="PIRSR628651-50"/>
    </source>
</evidence>
<dbReference type="PROSITE" id="PS50016">
    <property type="entry name" value="ZF_PHD_2"/>
    <property type="match status" value="1"/>
</dbReference>
<evidence type="ECO:0000256" key="6">
    <source>
        <dbReference type="ARBA" id="ARBA00022833"/>
    </source>
</evidence>
<keyword evidence="8" id="KW-0234">DNA repair</keyword>
<comment type="domain">
    <text evidence="16">The PHD-type zinc finger mediates the binding to H3K4me3.</text>
</comment>
<dbReference type="InterPro" id="IPR013083">
    <property type="entry name" value="Znf_RING/FYVE/PHD"/>
</dbReference>
<dbReference type="PANTHER" id="PTHR10333:SF100">
    <property type="entry name" value="CHROMATIN MODIFICATION-RELATED PROTEIN YNG2"/>
    <property type="match status" value="1"/>
</dbReference>
<gene>
    <name evidence="19" type="ORF">PACTADRAFT_79643</name>
</gene>
<dbReference type="GO" id="GO:0035267">
    <property type="term" value="C:NuA4 histone acetyltransferase complex"/>
    <property type="evidence" value="ECO:0007669"/>
    <property type="project" value="EnsemblFungi"/>
</dbReference>
<dbReference type="InterPro" id="IPR024610">
    <property type="entry name" value="ING_N_histone-binding"/>
</dbReference>
<evidence type="ECO:0000256" key="10">
    <source>
        <dbReference type="ARBA" id="ARBA00023254"/>
    </source>
</evidence>
<feature type="binding site" evidence="14">
    <location>
        <position position="317"/>
    </location>
    <ligand>
        <name>Zn(2+)</name>
        <dbReference type="ChEBI" id="CHEBI:29105"/>
        <label>2</label>
    </ligand>
</feature>
<keyword evidence="7 16" id="KW-0156">Chromatin regulator</keyword>
<feature type="site" description="Histone H3K4me3 binding" evidence="13">
    <location>
        <position position="309"/>
    </location>
</feature>
<evidence type="ECO:0000256" key="1">
    <source>
        <dbReference type="ARBA" id="ARBA00004123"/>
    </source>
</evidence>
<evidence type="ECO:0000256" key="17">
    <source>
        <dbReference type="SAM" id="MobiDB-lite"/>
    </source>
</evidence>
<keyword evidence="20" id="KW-1185">Reference proteome</keyword>
<accession>A0A1E4TZS7</accession>
<evidence type="ECO:0000259" key="18">
    <source>
        <dbReference type="PROSITE" id="PS50016"/>
    </source>
</evidence>
<feature type="compositionally biased region" description="Polar residues" evidence="17">
    <location>
        <begin position="198"/>
        <end position="208"/>
    </location>
</feature>
<dbReference type="AlphaFoldDB" id="A0A1E4TZS7"/>
<dbReference type="GO" id="GO:0004402">
    <property type="term" value="F:histone acetyltransferase activity"/>
    <property type="evidence" value="ECO:0007669"/>
    <property type="project" value="EnsemblFungi"/>
</dbReference>
<feature type="binding site" evidence="14">
    <location>
        <position position="326"/>
    </location>
    <ligand>
        <name>Zn(2+)</name>
        <dbReference type="ChEBI" id="CHEBI:29105"/>
        <label>1</label>
    </ligand>
</feature>
<dbReference type="Pfam" id="PF12998">
    <property type="entry name" value="ING"/>
    <property type="match status" value="1"/>
</dbReference>
<comment type="similarity">
    <text evidence="2 16">Belongs to the ING family.</text>
</comment>
<dbReference type="Proteomes" id="UP000094236">
    <property type="component" value="Unassembled WGS sequence"/>
</dbReference>
<feature type="binding site" evidence="14">
    <location>
        <position position="342"/>
    </location>
    <ligand>
        <name>Zn(2+)</name>
        <dbReference type="ChEBI" id="CHEBI:29105"/>
        <label>2</label>
    </ligand>
</feature>
<dbReference type="GO" id="GO:0000786">
    <property type="term" value="C:nucleosome"/>
    <property type="evidence" value="ECO:0007669"/>
    <property type="project" value="EnsemblFungi"/>
</dbReference>
<dbReference type="CDD" id="cd15505">
    <property type="entry name" value="PHD_ING"/>
    <property type="match status" value="1"/>
</dbReference>
<protein>
    <recommendedName>
        <fullName evidence="16">Chromatin modification-related protein</fullName>
    </recommendedName>
</protein>
<dbReference type="PANTHER" id="PTHR10333">
    <property type="entry name" value="INHIBITOR OF GROWTH PROTEIN"/>
    <property type="match status" value="1"/>
</dbReference>
<dbReference type="GO" id="GO:0006355">
    <property type="term" value="P:regulation of DNA-templated transcription"/>
    <property type="evidence" value="ECO:0007669"/>
    <property type="project" value="TreeGrafter"/>
</dbReference>
<comment type="function">
    <text evidence="16">Component of an histone acetyltransferase complex.</text>
</comment>
<dbReference type="GO" id="GO:0005829">
    <property type="term" value="C:cytosol"/>
    <property type="evidence" value="ECO:0007669"/>
    <property type="project" value="EnsemblFungi"/>
</dbReference>
<dbReference type="SMART" id="SM01408">
    <property type="entry name" value="ING"/>
    <property type="match status" value="1"/>
</dbReference>
<dbReference type="InterPro" id="IPR028651">
    <property type="entry name" value="ING_fam"/>
</dbReference>
<dbReference type="PROSITE" id="PS01359">
    <property type="entry name" value="ZF_PHD_1"/>
    <property type="match status" value="1"/>
</dbReference>
<name>A0A1E4TZS7_PACTA</name>
<proteinExistence type="inferred from homology"/>
<comment type="function">
    <text evidence="12">Component of the NuA4 histone acetyltransferase complex which is involved in transcriptional activation of selected genes principally by acetylation of nucleosomal histone H4 and H2A. The NuA4 complex is also involved in DNA repair. Involved in cell cycle progression and meiosis.</text>
</comment>
<dbReference type="GO" id="GO:0051321">
    <property type="term" value="P:meiotic cell cycle"/>
    <property type="evidence" value="ECO:0007669"/>
    <property type="project" value="UniProtKB-KW"/>
</dbReference>
<evidence type="ECO:0000256" key="7">
    <source>
        <dbReference type="ARBA" id="ARBA00022853"/>
    </source>
</evidence>
<reference evidence="20" key="1">
    <citation type="submission" date="2016-05" db="EMBL/GenBank/DDBJ databases">
        <title>Comparative genomics of biotechnologically important yeasts.</title>
        <authorList>
            <consortium name="DOE Joint Genome Institute"/>
            <person name="Riley R."/>
            <person name="Haridas S."/>
            <person name="Wolfe K.H."/>
            <person name="Lopes M.R."/>
            <person name="Hittinger C.T."/>
            <person name="Goker M."/>
            <person name="Salamov A."/>
            <person name="Wisecaver J."/>
            <person name="Long T.M."/>
            <person name="Aerts A.L."/>
            <person name="Barry K."/>
            <person name="Choi C."/>
            <person name="Clum A."/>
            <person name="Coughlan A.Y."/>
            <person name="Deshpande S."/>
            <person name="Douglass A.P."/>
            <person name="Hanson S.J."/>
            <person name="Klenk H.-P."/>
            <person name="Labutti K."/>
            <person name="Lapidus A."/>
            <person name="Lindquist E."/>
            <person name="Lipzen A."/>
            <person name="Meier-Kolthoff J.P."/>
            <person name="Ohm R.A."/>
            <person name="Otillar R.P."/>
            <person name="Pangilinan J."/>
            <person name="Peng Y."/>
            <person name="Rokas A."/>
            <person name="Rosa C.A."/>
            <person name="Scheuner C."/>
            <person name="Sibirny A.A."/>
            <person name="Slot J.C."/>
            <person name="Stielow J.B."/>
            <person name="Sun H."/>
            <person name="Kurtzman C.P."/>
            <person name="Blackwell M."/>
            <person name="Grigoriev I.V."/>
            <person name="Jeffries T.W."/>
        </authorList>
    </citation>
    <scope>NUCLEOTIDE SEQUENCE [LARGE SCALE GENOMIC DNA]</scope>
    <source>
        <strain evidence="20">NRRL Y-2460</strain>
    </source>
</reference>
<keyword evidence="3 14" id="KW-0479">Metal-binding</keyword>
<dbReference type="GO" id="GO:0005634">
    <property type="term" value="C:nucleus"/>
    <property type="evidence" value="ECO:0007669"/>
    <property type="project" value="UniProtKB-SubCell"/>
</dbReference>
<comment type="subunit">
    <text evidence="16">Component of an histone acetyltransferase complex. Interacts with H3K4me3 and to a lesser extent with H3K4me2.</text>
</comment>
<feature type="binding site" evidence="14">
    <location>
        <position position="312"/>
    </location>
    <ligand>
        <name>Zn(2+)</name>
        <dbReference type="ChEBI" id="CHEBI:29105"/>
        <label>2</label>
    </ligand>
</feature>
<dbReference type="SUPFAM" id="SSF57903">
    <property type="entry name" value="FYVE/PHD zinc finger"/>
    <property type="match status" value="1"/>
</dbReference>
<feature type="site" description="Histone H3K4me3 binding" evidence="13">
    <location>
        <position position="298"/>
    </location>
</feature>
<evidence type="ECO:0000313" key="19">
    <source>
        <dbReference type="EMBL" id="ODV97250.1"/>
    </source>
</evidence>
<dbReference type="InterPro" id="IPR001965">
    <property type="entry name" value="Znf_PHD"/>
</dbReference>
<evidence type="ECO:0000256" key="8">
    <source>
        <dbReference type="ARBA" id="ARBA00023204"/>
    </source>
</evidence>
<dbReference type="Gene3D" id="3.30.40.10">
    <property type="entry name" value="Zinc/RING finger domain, C3HC4 (zinc finger)"/>
    <property type="match status" value="1"/>
</dbReference>
<dbReference type="Gene3D" id="6.10.140.1740">
    <property type="match status" value="1"/>
</dbReference>
<keyword evidence="4" id="KW-0227">DNA damage</keyword>
<comment type="subcellular location">
    <subcellularLocation>
        <location evidence="1 16">Nucleus</location>
    </subcellularLocation>
</comment>
<dbReference type="GO" id="GO:0008270">
    <property type="term" value="F:zinc ion binding"/>
    <property type="evidence" value="ECO:0007669"/>
    <property type="project" value="UniProtKB-KW"/>
</dbReference>
<dbReference type="SMART" id="SM00249">
    <property type="entry name" value="PHD"/>
    <property type="match status" value="1"/>
</dbReference>
<dbReference type="InterPro" id="IPR011011">
    <property type="entry name" value="Znf_FYVE_PHD"/>
</dbReference>
<feature type="compositionally biased region" description="Basic residues" evidence="17">
    <location>
        <begin position="173"/>
        <end position="183"/>
    </location>
</feature>
<feature type="compositionally biased region" description="Low complexity" evidence="17">
    <location>
        <begin position="186"/>
        <end position="197"/>
    </location>
</feature>
<feature type="domain" description="PHD-type" evidence="18">
    <location>
        <begin position="296"/>
        <end position="345"/>
    </location>
</feature>
<dbReference type="InterPro" id="IPR019786">
    <property type="entry name" value="Zinc_finger_PHD-type_CS"/>
</dbReference>
<evidence type="ECO:0000256" key="5">
    <source>
        <dbReference type="ARBA" id="ARBA00022771"/>
    </source>
</evidence>
<feature type="binding site" evidence="14">
    <location>
        <position position="299"/>
    </location>
    <ligand>
        <name>Zn(2+)</name>
        <dbReference type="ChEBI" id="CHEBI:29105"/>
        <label>1</label>
    </ligand>
</feature>
<feature type="binding site" evidence="14">
    <location>
        <position position="323"/>
    </location>
    <ligand>
        <name>Zn(2+)</name>
        <dbReference type="ChEBI" id="CHEBI:29105"/>
        <label>1</label>
    </ligand>
</feature>
<keyword evidence="5 15" id="KW-0863">Zinc-finger</keyword>
<feature type="site" description="Histone H3K4me3 binding" evidence="13">
    <location>
        <position position="313"/>
    </location>
</feature>
<evidence type="ECO:0000256" key="11">
    <source>
        <dbReference type="ARBA" id="ARBA00023306"/>
    </source>
</evidence>
<keyword evidence="10" id="KW-0469">Meiosis</keyword>
<keyword evidence="11" id="KW-0131">Cell cycle</keyword>
<dbReference type="GO" id="GO:0006281">
    <property type="term" value="P:DNA repair"/>
    <property type="evidence" value="ECO:0007669"/>
    <property type="project" value="UniProtKB-KW"/>
</dbReference>
<evidence type="ECO:0000256" key="14">
    <source>
        <dbReference type="PIRSR" id="PIRSR628651-51"/>
    </source>
</evidence>
<feature type="binding site" evidence="14">
    <location>
        <position position="301"/>
    </location>
    <ligand>
        <name>Zn(2+)</name>
        <dbReference type="ChEBI" id="CHEBI:29105"/>
        <label>1</label>
    </ligand>
</feature>
<feature type="binding site" evidence="14">
    <location>
        <position position="339"/>
    </location>
    <ligand>
        <name>Zn(2+)</name>
        <dbReference type="ChEBI" id="CHEBI:29105"/>
        <label>2</label>
    </ligand>
</feature>
<dbReference type="CDD" id="cd16858">
    <property type="entry name" value="ING_ING3_Yng2p"/>
    <property type="match status" value="1"/>
</dbReference>
<evidence type="ECO:0000256" key="9">
    <source>
        <dbReference type="ARBA" id="ARBA00023242"/>
    </source>
</evidence>
<evidence type="ECO:0000256" key="2">
    <source>
        <dbReference type="ARBA" id="ARBA00010210"/>
    </source>
</evidence>
<evidence type="ECO:0000313" key="20">
    <source>
        <dbReference type="Proteomes" id="UP000094236"/>
    </source>
</evidence>
<organism evidence="19 20">
    <name type="scientific">Pachysolen tannophilus NRRL Y-2460</name>
    <dbReference type="NCBI Taxonomy" id="669874"/>
    <lineage>
        <taxon>Eukaryota</taxon>
        <taxon>Fungi</taxon>
        <taxon>Dikarya</taxon>
        <taxon>Ascomycota</taxon>
        <taxon>Saccharomycotina</taxon>
        <taxon>Pichiomycetes</taxon>
        <taxon>Pachysolenaceae</taxon>
        <taxon>Pachysolen</taxon>
    </lineage>
</organism>
<evidence type="ECO:0000256" key="16">
    <source>
        <dbReference type="RuleBase" id="RU361213"/>
    </source>
</evidence>
<feature type="region of interest" description="Disordered" evidence="17">
    <location>
        <begin position="146"/>
        <end position="223"/>
    </location>
</feature>
<evidence type="ECO:0000256" key="4">
    <source>
        <dbReference type="ARBA" id="ARBA00022763"/>
    </source>
</evidence>
<dbReference type="OrthoDB" id="5411773at2759"/>
<keyword evidence="6 14" id="KW-0862">Zinc</keyword>
<dbReference type="STRING" id="669874.A0A1E4TZS7"/>
<feature type="compositionally biased region" description="Low complexity" evidence="17">
    <location>
        <begin position="154"/>
        <end position="170"/>
    </location>
</feature>
<dbReference type="EMBL" id="KV454012">
    <property type="protein sequence ID" value="ODV97250.1"/>
    <property type="molecule type" value="Genomic_DNA"/>
</dbReference>
<evidence type="ECO:0000256" key="12">
    <source>
        <dbReference type="ARBA" id="ARBA00037044"/>
    </source>
</evidence>